<gene>
    <name evidence="1" type="ORF">LCGC14_0637520</name>
</gene>
<reference evidence="1" key="1">
    <citation type="journal article" date="2015" name="Nature">
        <title>Complex archaea that bridge the gap between prokaryotes and eukaryotes.</title>
        <authorList>
            <person name="Spang A."/>
            <person name="Saw J.H."/>
            <person name="Jorgensen S.L."/>
            <person name="Zaremba-Niedzwiedzka K."/>
            <person name="Martijn J."/>
            <person name="Lind A.E."/>
            <person name="van Eijk R."/>
            <person name="Schleper C."/>
            <person name="Guy L."/>
            <person name="Ettema T.J."/>
        </authorList>
    </citation>
    <scope>NUCLEOTIDE SEQUENCE</scope>
</reference>
<evidence type="ECO:0000313" key="1">
    <source>
        <dbReference type="EMBL" id="KKN49951.1"/>
    </source>
</evidence>
<name>A0A0F9TLK2_9ZZZZ</name>
<organism evidence="1">
    <name type="scientific">marine sediment metagenome</name>
    <dbReference type="NCBI Taxonomy" id="412755"/>
    <lineage>
        <taxon>unclassified sequences</taxon>
        <taxon>metagenomes</taxon>
        <taxon>ecological metagenomes</taxon>
    </lineage>
</organism>
<dbReference type="AlphaFoldDB" id="A0A0F9TLK2"/>
<sequence length="89" mass="10145">MPGIKWKARTRQEIQGFLKVASYFPARPDGQTCIVFGTERLSELLEKWLSGGFEITPDIVEKSAKELKRILDIPFLPMGIVERSQNAEH</sequence>
<protein>
    <submittedName>
        <fullName evidence="1">Uncharacterized protein</fullName>
    </submittedName>
</protein>
<comment type="caution">
    <text evidence="1">The sequence shown here is derived from an EMBL/GenBank/DDBJ whole genome shotgun (WGS) entry which is preliminary data.</text>
</comment>
<accession>A0A0F9TLK2</accession>
<proteinExistence type="predicted"/>
<dbReference type="EMBL" id="LAZR01001142">
    <property type="protein sequence ID" value="KKN49951.1"/>
    <property type="molecule type" value="Genomic_DNA"/>
</dbReference>